<gene>
    <name evidence="2" type="ORF">J3U88_17255</name>
</gene>
<evidence type="ECO:0000313" key="2">
    <source>
        <dbReference type="EMBL" id="MBO1320226.1"/>
    </source>
</evidence>
<proteinExistence type="predicted"/>
<dbReference type="SUPFAM" id="SSF53474">
    <property type="entry name" value="alpha/beta-Hydrolases"/>
    <property type="match status" value="1"/>
</dbReference>
<dbReference type="Proteomes" id="UP000664417">
    <property type="component" value="Unassembled WGS sequence"/>
</dbReference>
<dbReference type="InterPro" id="IPR022742">
    <property type="entry name" value="Hydrolase_4"/>
</dbReference>
<keyword evidence="2" id="KW-0378">Hydrolase</keyword>
<dbReference type="Gene3D" id="3.40.50.1820">
    <property type="entry name" value="alpha/beta hydrolase"/>
    <property type="match status" value="1"/>
</dbReference>
<dbReference type="InterPro" id="IPR029058">
    <property type="entry name" value="AB_hydrolase_fold"/>
</dbReference>
<keyword evidence="3" id="KW-1185">Reference proteome</keyword>
<dbReference type="Pfam" id="PF12146">
    <property type="entry name" value="Hydrolase_4"/>
    <property type="match status" value="1"/>
</dbReference>
<accession>A0A8J7U6C5</accession>
<name>A0A8J7U6C5_9BACT</name>
<dbReference type="RefSeq" id="WP_207860180.1">
    <property type="nucleotide sequence ID" value="NZ_JAFREP010000016.1"/>
</dbReference>
<dbReference type="EMBL" id="JAFREP010000016">
    <property type="protein sequence ID" value="MBO1320226.1"/>
    <property type="molecule type" value="Genomic_DNA"/>
</dbReference>
<evidence type="ECO:0000259" key="1">
    <source>
        <dbReference type="Pfam" id="PF12146"/>
    </source>
</evidence>
<reference evidence="2" key="1">
    <citation type="submission" date="2021-03" db="EMBL/GenBank/DDBJ databases">
        <authorList>
            <person name="Wang G."/>
        </authorList>
    </citation>
    <scope>NUCLEOTIDE SEQUENCE</scope>
    <source>
        <strain evidence="2">KCTC 12899</strain>
    </source>
</reference>
<dbReference type="GO" id="GO:0016787">
    <property type="term" value="F:hydrolase activity"/>
    <property type="evidence" value="ECO:0007669"/>
    <property type="project" value="UniProtKB-KW"/>
</dbReference>
<sequence length="180" mass="19536">MTADRLTFLHGLESSPDGFRANYLRARFPEIQVPALSKDPWQRHQFLLETLVEPTFLVGSSLGGLSALLLARDIPERVRGMVLLAPAVGFHDAAYRTPEILRLVKALVIPAGKPTTVIMGRNDEVIPFAAVEALVARSPQPDQITFVAVDDQHRLHSEAALAAMVQGIQQVSGLVAATPN</sequence>
<dbReference type="AlphaFoldDB" id="A0A8J7U6C5"/>
<dbReference type="PANTHER" id="PTHR46438:SF2">
    <property type="entry name" value="ALPHA_BETA-HYDROLASES SUPERFAMILY PROTEIN"/>
    <property type="match status" value="1"/>
</dbReference>
<feature type="domain" description="Serine aminopeptidase S33" evidence="1">
    <location>
        <begin position="53"/>
        <end position="106"/>
    </location>
</feature>
<protein>
    <submittedName>
        <fullName evidence="2">Alpha/beta fold hydrolase</fullName>
    </submittedName>
</protein>
<organism evidence="2 3">
    <name type="scientific">Acanthopleuribacter pedis</name>
    <dbReference type="NCBI Taxonomy" id="442870"/>
    <lineage>
        <taxon>Bacteria</taxon>
        <taxon>Pseudomonadati</taxon>
        <taxon>Acidobacteriota</taxon>
        <taxon>Holophagae</taxon>
        <taxon>Acanthopleuribacterales</taxon>
        <taxon>Acanthopleuribacteraceae</taxon>
        <taxon>Acanthopleuribacter</taxon>
    </lineage>
</organism>
<evidence type="ECO:0000313" key="3">
    <source>
        <dbReference type="Proteomes" id="UP000664417"/>
    </source>
</evidence>
<comment type="caution">
    <text evidence="2">The sequence shown here is derived from an EMBL/GenBank/DDBJ whole genome shotgun (WGS) entry which is preliminary data.</text>
</comment>
<dbReference type="PANTHER" id="PTHR46438">
    <property type="entry name" value="ALPHA/BETA-HYDROLASES SUPERFAMILY PROTEIN"/>
    <property type="match status" value="1"/>
</dbReference>